<sequence length="651" mass="72395">MVEIPDLDDREFEDVLSEAKRQLPIYTDEWTDHNAHDSGIAILELLTWLAESYTYQLNRVTDEHREKYLRLLGVKRRLPTSARVRVGVEPPSGADGQTIPAGATLVADDGSGDVKAFETVSPTTITEATIDKIVTYAGGDIVNTTAEATTGETRFQAFGDDPSVGDALYVGFDGDPFADAQTLTLTFDLYDDDLPQPASHGEMEGSFDPSVELVWEFPKAYERWTDDDAWESLSVLEDGANAFYDGGDVVLERPPDGANRTRQRDPIGILEQDQGLYWIRCRILRSGYEFPPQFDTVRLNMLEVSHRNTVENEVLERTDGSIETTYESNQEFFFQNAPVLNAEIDVDGERWTEIDDLDRSNSLGTHYVLDHMRGSIRFGDGENGRKPPVRARVVATEYVHGGGTEGNVSANSRWEFLREDARLGETPLPEVTLTPNGPADGGRDMEPIDDAIDRFKRDFKRPYRAATLDDFVYVATHTPGLRFGRAHATATERTVDGRDYREIDVVVVPYSRQTRPKPSEGFVDAVQTHLDRTRLVTDVVSVSEPTYVDVDVNVVVSALSGYTDAELTAAITETLLTFLHPIEAGGWPFGHPLYISDVVDIIEDLPGIGAVETVSVTARGERRINEYGDVLIDDSALFALTERNVRVTIGE</sequence>
<dbReference type="InterPro" id="IPR011749">
    <property type="entry name" value="CHP02243"/>
</dbReference>
<accession>A0A3N6LJC1</accession>
<dbReference type="EMBL" id="REFY01000005">
    <property type="protein sequence ID" value="RQG88001.1"/>
    <property type="molecule type" value="Genomic_DNA"/>
</dbReference>
<proteinExistence type="predicted"/>
<comment type="caution">
    <text evidence="1">The sequence shown here is derived from an EMBL/GenBank/DDBJ whole genome shotgun (WGS) entry which is preliminary data.</text>
</comment>
<protein>
    <submittedName>
        <fullName evidence="1">Putative baseplate assembly protein</fullName>
    </submittedName>
</protein>
<reference evidence="1 2" key="1">
    <citation type="submission" date="2018-10" db="EMBL/GenBank/DDBJ databases">
        <title>Natrarchaeobius chitinivorans gen. nov., sp. nov., and Natrarchaeobius haloalkaliphilus sp. nov., alkaliphilic, chitin-utilizing haloarchaea from hypersaline alkaline lakes.</title>
        <authorList>
            <person name="Sorokin D.Y."/>
            <person name="Elcheninov A.G."/>
            <person name="Kostrikina N.A."/>
            <person name="Bale N.J."/>
            <person name="Sinninghe Damste J.S."/>
            <person name="Khijniak T.V."/>
            <person name="Kublanov I.V."/>
            <person name="Toshchakov S.V."/>
        </authorList>
    </citation>
    <scope>NUCLEOTIDE SEQUENCE [LARGE SCALE GENOMIC DNA]</scope>
    <source>
        <strain evidence="1 2">AArcht-Sl</strain>
    </source>
</reference>
<organism evidence="1 2">
    <name type="scientific">Natrarchaeobius halalkaliphilus</name>
    <dbReference type="NCBI Taxonomy" id="1679091"/>
    <lineage>
        <taxon>Archaea</taxon>
        <taxon>Methanobacteriati</taxon>
        <taxon>Methanobacteriota</taxon>
        <taxon>Stenosarchaea group</taxon>
        <taxon>Halobacteria</taxon>
        <taxon>Halobacteriales</taxon>
        <taxon>Natrialbaceae</taxon>
        <taxon>Natrarchaeobius</taxon>
    </lineage>
</organism>
<dbReference type="OrthoDB" id="148267at2157"/>
<dbReference type="RefSeq" id="WP_124179199.1">
    <property type="nucleotide sequence ID" value="NZ_REFY01000005.1"/>
</dbReference>
<gene>
    <name evidence="1" type="ORF">EA462_14180</name>
</gene>
<dbReference type="AlphaFoldDB" id="A0A3N6LJC1"/>
<dbReference type="Proteomes" id="UP000273828">
    <property type="component" value="Unassembled WGS sequence"/>
</dbReference>
<dbReference type="NCBIfam" id="TIGR02243">
    <property type="entry name" value="putative baseplate assembly protein"/>
    <property type="match status" value="1"/>
</dbReference>
<evidence type="ECO:0000313" key="1">
    <source>
        <dbReference type="EMBL" id="RQG88001.1"/>
    </source>
</evidence>
<name>A0A3N6LJC1_9EURY</name>
<evidence type="ECO:0000313" key="2">
    <source>
        <dbReference type="Proteomes" id="UP000273828"/>
    </source>
</evidence>
<keyword evidence="2" id="KW-1185">Reference proteome</keyword>